<evidence type="ECO:0000259" key="5">
    <source>
        <dbReference type="PROSITE" id="PS50931"/>
    </source>
</evidence>
<dbReference type="Gene3D" id="1.10.10.10">
    <property type="entry name" value="Winged helix-like DNA-binding domain superfamily/Winged helix DNA-binding domain"/>
    <property type="match status" value="1"/>
</dbReference>
<dbReference type="FunFam" id="1.10.10.10:FF:000001">
    <property type="entry name" value="LysR family transcriptional regulator"/>
    <property type="match status" value="1"/>
</dbReference>
<keyword evidence="3" id="KW-0238">DNA-binding</keyword>
<evidence type="ECO:0000313" key="6">
    <source>
        <dbReference type="EMBL" id="EDU59117.1"/>
    </source>
</evidence>
<dbReference type="GO" id="GO:0000976">
    <property type="term" value="F:transcription cis-regulatory region binding"/>
    <property type="evidence" value="ECO:0007669"/>
    <property type="project" value="TreeGrafter"/>
</dbReference>
<dbReference type="PANTHER" id="PTHR30126">
    <property type="entry name" value="HTH-TYPE TRANSCRIPTIONAL REGULATOR"/>
    <property type="match status" value="1"/>
</dbReference>
<dbReference type="InterPro" id="IPR036390">
    <property type="entry name" value="WH_DNA-bd_sf"/>
</dbReference>
<evidence type="ECO:0000256" key="1">
    <source>
        <dbReference type="ARBA" id="ARBA00009437"/>
    </source>
</evidence>
<evidence type="ECO:0000256" key="3">
    <source>
        <dbReference type="ARBA" id="ARBA00023125"/>
    </source>
</evidence>
<dbReference type="InterPro" id="IPR005119">
    <property type="entry name" value="LysR_subst-bd"/>
</dbReference>
<comment type="caution">
    <text evidence="6">The sequence shown here is derived from an EMBL/GenBank/DDBJ whole genome shotgun (WGS) entry which is preliminary data.</text>
</comment>
<dbReference type="Gene3D" id="3.40.190.10">
    <property type="entry name" value="Periplasmic binding protein-like II"/>
    <property type="match status" value="2"/>
</dbReference>
<evidence type="ECO:0000313" key="7">
    <source>
        <dbReference type="Proteomes" id="UP000004506"/>
    </source>
</evidence>
<reference evidence="7" key="1">
    <citation type="submission" date="2008-04" db="EMBL/GenBank/DDBJ databases">
        <title>Draft genome sequence of Providencia stuartii (ATCC 25827).</title>
        <authorList>
            <person name="Sudarsanam P."/>
            <person name="Ley R."/>
            <person name="Guruge J."/>
            <person name="Turnbaugh P.J."/>
            <person name="Mahowald M."/>
            <person name="Liep D."/>
            <person name="Gordon J."/>
        </authorList>
    </citation>
    <scope>NUCLEOTIDE SEQUENCE [LARGE SCALE GENOMIC DNA]</scope>
    <source>
        <strain evidence="7">ATCC 25827</strain>
    </source>
</reference>
<dbReference type="InterPro" id="IPR036388">
    <property type="entry name" value="WH-like_DNA-bd_sf"/>
</dbReference>
<dbReference type="Pfam" id="PF03466">
    <property type="entry name" value="LysR_substrate"/>
    <property type="match status" value="1"/>
</dbReference>
<proteinExistence type="inferred from homology"/>
<dbReference type="PROSITE" id="PS50931">
    <property type="entry name" value="HTH_LYSR"/>
    <property type="match status" value="1"/>
</dbReference>
<keyword evidence="4" id="KW-0804">Transcription</keyword>
<dbReference type="EMBL" id="ABJD02000101">
    <property type="protein sequence ID" value="EDU59117.1"/>
    <property type="molecule type" value="Genomic_DNA"/>
</dbReference>
<dbReference type="SUPFAM" id="SSF46785">
    <property type="entry name" value="Winged helix' DNA-binding domain"/>
    <property type="match status" value="1"/>
</dbReference>
<gene>
    <name evidence="6" type="ORF">PROSTU_02304</name>
</gene>
<dbReference type="InterPro" id="IPR000847">
    <property type="entry name" value="LysR_HTH_N"/>
</dbReference>
<organism evidence="6 7">
    <name type="scientific">Providencia stuartii ATCC 25827</name>
    <dbReference type="NCBI Taxonomy" id="471874"/>
    <lineage>
        <taxon>Bacteria</taxon>
        <taxon>Pseudomonadati</taxon>
        <taxon>Pseudomonadota</taxon>
        <taxon>Gammaproteobacteria</taxon>
        <taxon>Enterobacterales</taxon>
        <taxon>Morganellaceae</taxon>
        <taxon>Providencia</taxon>
    </lineage>
</organism>
<keyword evidence="2" id="KW-0805">Transcription regulation</keyword>
<comment type="similarity">
    <text evidence="1">Belongs to the LysR transcriptional regulatory family.</text>
</comment>
<evidence type="ECO:0000256" key="4">
    <source>
        <dbReference type="ARBA" id="ARBA00023163"/>
    </source>
</evidence>
<protein>
    <submittedName>
        <fullName evidence="6">LysR substrate binding domain protein</fullName>
    </submittedName>
</protein>
<dbReference type="Proteomes" id="UP000004506">
    <property type="component" value="Unassembled WGS sequence"/>
</dbReference>
<reference evidence="6 7" key="3">
    <citation type="submission" date="2008-05" db="EMBL/GenBank/DDBJ databases">
        <authorList>
            <person name="Fulton L."/>
            <person name="Clifton S."/>
            <person name="Fulton B."/>
            <person name="Xu J."/>
            <person name="Minx P."/>
            <person name="Pepin K.H."/>
            <person name="Johnson M."/>
            <person name="Thiruvilangam P."/>
            <person name="Bhonagiri V."/>
            <person name="Nash W.E."/>
            <person name="Mardis E.R."/>
            <person name="Wilson R.K."/>
        </authorList>
    </citation>
    <scope>NUCLEOTIDE SEQUENCE [LARGE SCALE GENOMIC DNA]</scope>
    <source>
        <strain evidence="6 7">ATCC 25827</strain>
    </source>
</reference>
<dbReference type="Pfam" id="PF00126">
    <property type="entry name" value="HTH_1"/>
    <property type="match status" value="1"/>
</dbReference>
<dbReference type="PANTHER" id="PTHR30126:SF18">
    <property type="entry name" value="LYSR FAMILY TRANSCRIPTIONAL REGULATOR"/>
    <property type="match status" value="1"/>
</dbReference>
<dbReference type="NCBIfam" id="NF008294">
    <property type="entry name" value="PRK11074.1"/>
    <property type="match status" value="1"/>
</dbReference>
<reference evidence="7" key="2">
    <citation type="submission" date="2008-04" db="EMBL/GenBank/DDBJ databases">
        <title>Draft genome sequence of Providencia stuartii(ATCC 25827).</title>
        <authorList>
            <person name="Sudarsanam P."/>
            <person name="Ley R."/>
            <person name="Guruge J."/>
            <person name="Turnbaugh P.J."/>
            <person name="Mahowald M."/>
            <person name="Liep D."/>
            <person name="Gordon J."/>
        </authorList>
    </citation>
    <scope>NUCLEOTIDE SEQUENCE [LARGE SCALE GENOMIC DNA]</scope>
    <source>
        <strain evidence="7">ATCC 25827</strain>
    </source>
</reference>
<name>A0AA87CQP4_PROST</name>
<accession>A0AA87CQP4</accession>
<dbReference type="AlphaFoldDB" id="A0AA87CQP4"/>
<feature type="domain" description="HTH lysR-type" evidence="5">
    <location>
        <begin position="12"/>
        <end position="69"/>
    </location>
</feature>
<dbReference type="GO" id="GO:0003700">
    <property type="term" value="F:DNA-binding transcription factor activity"/>
    <property type="evidence" value="ECO:0007669"/>
    <property type="project" value="InterPro"/>
</dbReference>
<evidence type="ECO:0000256" key="2">
    <source>
        <dbReference type="ARBA" id="ARBA00023015"/>
    </source>
</evidence>
<sequence length="311" mass="35057">MLSKFLKGIVMWSAHSLEVIDAVARTGSFSGAAEELHRVPSAISYTVKQVEEWLAVPIFERRHRDVVLTEAGEIFIKQSRSVIKKMTQTRHQCQQAANGWRGQFSIAVDCIVKPQRTEQLILDFYRHFPDIELYIHPEVFNGVWDALADGRVDVAIGATRASPIGERYSFRDMGFMSWLCVASPNHPLAQLKGGLTDDQMREYPSLCLEDTSRNLPKRDTWALDNQRRLVVPFWENGMACLVNGLCVGMVPEHRGAPFCDAGKLVPLQLTQPFPPSPCCLTWVEKNTSPALSWLLEYLGDSETLNAEWLAP</sequence>
<dbReference type="SUPFAM" id="SSF53850">
    <property type="entry name" value="Periplasmic binding protein-like II"/>
    <property type="match status" value="1"/>
</dbReference>